<dbReference type="NCBIfam" id="TIGR02454">
    <property type="entry name" value="ECF_T_CbiQ"/>
    <property type="match status" value="1"/>
</dbReference>
<keyword evidence="5 6" id="KW-0472">Membrane</keyword>
<name>A0A9D2MA76_9FIRM</name>
<evidence type="ECO:0000256" key="5">
    <source>
        <dbReference type="ARBA" id="ARBA00023136"/>
    </source>
</evidence>
<dbReference type="PANTHER" id="PTHR43723">
    <property type="entry name" value="COBALT TRANSPORT PROTEIN CBIQ"/>
    <property type="match status" value="1"/>
</dbReference>
<feature type="transmembrane region" description="Helical" evidence="6">
    <location>
        <begin position="151"/>
        <end position="170"/>
    </location>
</feature>
<evidence type="ECO:0000256" key="6">
    <source>
        <dbReference type="SAM" id="Phobius"/>
    </source>
</evidence>
<keyword evidence="2" id="KW-1003">Cell membrane</keyword>
<evidence type="ECO:0000313" key="7">
    <source>
        <dbReference type="EMBL" id="HJB56897.1"/>
    </source>
</evidence>
<feature type="transmembrane region" description="Helical" evidence="6">
    <location>
        <begin position="21"/>
        <end position="49"/>
    </location>
</feature>
<proteinExistence type="predicted"/>
<dbReference type="EMBL" id="DWYC01000049">
    <property type="protein sequence ID" value="HJB56897.1"/>
    <property type="molecule type" value="Genomic_DNA"/>
</dbReference>
<dbReference type="Pfam" id="PF02361">
    <property type="entry name" value="CbiQ"/>
    <property type="match status" value="1"/>
</dbReference>
<organism evidence="7 8">
    <name type="scientific">Candidatus Flavonifractor intestinipullorum</name>
    <dbReference type="NCBI Taxonomy" id="2838587"/>
    <lineage>
        <taxon>Bacteria</taxon>
        <taxon>Bacillati</taxon>
        <taxon>Bacillota</taxon>
        <taxon>Clostridia</taxon>
        <taxon>Eubacteriales</taxon>
        <taxon>Oscillospiraceae</taxon>
        <taxon>Flavonifractor</taxon>
    </lineage>
</organism>
<evidence type="ECO:0000256" key="3">
    <source>
        <dbReference type="ARBA" id="ARBA00022692"/>
    </source>
</evidence>
<evidence type="ECO:0000256" key="4">
    <source>
        <dbReference type="ARBA" id="ARBA00022989"/>
    </source>
</evidence>
<dbReference type="InterPro" id="IPR012809">
    <property type="entry name" value="ECF_CbiQ"/>
</dbReference>
<reference evidence="7" key="1">
    <citation type="journal article" date="2021" name="PeerJ">
        <title>Extensive microbial diversity within the chicken gut microbiome revealed by metagenomics and culture.</title>
        <authorList>
            <person name="Gilroy R."/>
            <person name="Ravi A."/>
            <person name="Getino M."/>
            <person name="Pursley I."/>
            <person name="Horton D.L."/>
            <person name="Alikhan N.F."/>
            <person name="Baker D."/>
            <person name="Gharbi K."/>
            <person name="Hall N."/>
            <person name="Watson M."/>
            <person name="Adriaenssens E.M."/>
            <person name="Foster-Nyarko E."/>
            <person name="Jarju S."/>
            <person name="Secka A."/>
            <person name="Antonio M."/>
            <person name="Oren A."/>
            <person name="Chaudhuri R.R."/>
            <person name="La Ragione R."/>
            <person name="Hildebrand F."/>
            <person name="Pallen M.J."/>
        </authorList>
    </citation>
    <scope>NUCLEOTIDE SEQUENCE</scope>
    <source>
        <strain evidence="7">CHK189-11263</strain>
    </source>
</reference>
<sequence length="260" mass="28795">MGTDRYAYASRLRRVDAVPKLWLTLGSLVLCISCDSAAVGLVTLVLMGALTVALGGQKPAVLLRFLRLPLAFLAVGCLPIVLRPLPAGEGALWAAELFGRVRWGITAEYLRMGLMVVCKAMGAVAAMYFLSLNTPMTDLTQALGRLHVPKLLVELMELIYRFLFVFSDTARRIRVAQESRLGYQTPRRSLRSMGELVSSLFLRAWRQADRSYTALESRGYTGSLDTLPALRTPGRWLYGVLAAVAAVQILTWMAERSWLQ</sequence>
<feature type="transmembrane region" description="Helical" evidence="6">
    <location>
        <begin position="109"/>
        <end position="131"/>
    </location>
</feature>
<accession>A0A9D2MA76</accession>
<gene>
    <name evidence="7" type="primary">cbiQ</name>
    <name evidence="7" type="ORF">H9714_05015</name>
</gene>
<dbReference type="CDD" id="cd16914">
    <property type="entry name" value="EcfT"/>
    <property type="match status" value="1"/>
</dbReference>
<dbReference type="InterPro" id="IPR003339">
    <property type="entry name" value="ABC/ECF_trnsptr_transmembrane"/>
</dbReference>
<dbReference type="GO" id="GO:0006824">
    <property type="term" value="P:cobalt ion transport"/>
    <property type="evidence" value="ECO:0007669"/>
    <property type="project" value="InterPro"/>
</dbReference>
<feature type="transmembrane region" description="Helical" evidence="6">
    <location>
        <begin position="61"/>
        <end position="82"/>
    </location>
</feature>
<keyword evidence="3 6" id="KW-0812">Transmembrane</keyword>
<feature type="transmembrane region" description="Helical" evidence="6">
    <location>
        <begin position="236"/>
        <end position="254"/>
    </location>
</feature>
<comment type="subcellular location">
    <subcellularLocation>
        <location evidence="1">Cell membrane</location>
        <topology evidence="1">Multi-pass membrane protein</topology>
    </subcellularLocation>
</comment>
<dbReference type="InterPro" id="IPR052770">
    <property type="entry name" value="Cobalt_transport_CbiQ"/>
</dbReference>
<reference evidence="7" key="2">
    <citation type="submission" date="2021-04" db="EMBL/GenBank/DDBJ databases">
        <authorList>
            <person name="Gilroy R."/>
        </authorList>
    </citation>
    <scope>NUCLEOTIDE SEQUENCE</scope>
    <source>
        <strain evidence="7">CHK189-11263</strain>
    </source>
</reference>
<protein>
    <submittedName>
        <fullName evidence="7">Cobalt ECF transporter T component CbiQ</fullName>
    </submittedName>
</protein>
<keyword evidence="4 6" id="KW-1133">Transmembrane helix</keyword>
<dbReference type="Proteomes" id="UP000824208">
    <property type="component" value="Unassembled WGS sequence"/>
</dbReference>
<evidence type="ECO:0000313" key="8">
    <source>
        <dbReference type="Proteomes" id="UP000824208"/>
    </source>
</evidence>
<evidence type="ECO:0000256" key="1">
    <source>
        <dbReference type="ARBA" id="ARBA00004651"/>
    </source>
</evidence>
<evidence type="ECO:0000256" key="2">
    <source>
        <dbReference type="ARBA" id="ARBA00022475"/>
    </source>
</evidence>
<comment type="caution">
    <text evidence="7">The sequence shown here is derived from an EMBL/GenBank/DDBJ whole genome shotgun (WGS) entry which is preliminary data.</text>
</comment>
<dbReference type="AlphaFoldDB" id="A0A9D2MA76"/>
<dbReference type="PANTHER" id="PTHR43723:SF1">
    <property type="entry name" value="COBALT TRANSPORT PROTEIN CBIQ"/>
    <property type="match status" value="1"/>
</dbReference>
<dbReference type="GO" id="GO:0043190">
    <property type="term" value="C:ATP-binding cassette (ABC) transporter complex"/>
    <property type="evidence" value="ECO:0007669"/>
    <property type="project" value="InterPro"/>
</dbReference>